<organism evidence="3 4">
    <name type="scientific">Gloeocapsopsis dulcis AAB1 = 1H9</name>
    <dbReference type="NCBI Taxonomy" id="1433147"/>
    <lineage>
        <taxon>Bacteria</taxon>
        <taxon>Bacillati</taxon>
        <taxon>Cyanobacteriota</taxon>
        <taxon>Cyanophyceae</taxon>
        <taxon>Oscillatoriophycideae</taxon>
        <taxon>Chroococcales</taxon>
        <taxon>Chroococcaceae</taxon>
        <taxon>Gloeocapsopsis</taxon>
        <taxon>Gloeocapsopsis dulcis</taxon>
    </lineage>
</organism>
<protein>
    <submittedName>
        <fullName evidence="3">NAD-dependent dehydratase</fullName>
    </submittedName>
</protein>
<evidence type="ECO:0000259" key="2">
    <source>
        <dbReference type="Pfam" id="PF01370"/>
    </source>
</evidence>
<dbReference type="Gene3D" id="3.40.50.720">
    <property type="entry name" value="NAD(P)-binding Rossmann-like Domain"/>
    <property type="match status" value="1"/>
</dbReference>
<dbReference type="InterPro" id="IPR001509">
    <property type="entry name" value="Epimerase_deHydtase"/>
</dbReference>
<evidence type="ECO:0000256" key="1">
    <source>
        <dbReference type="ARBA" id="ARBA00007637"/>
    </source>
</evidence>
<dbReference type="AlphaFoldDB" id="A0A6N8FWA8"/>
<comment type="similarity">
    <text evidence="1">Belongs to the NAD(P)-dependent epimerase/dehydratase family.</text>
</comment>
<accession>A0A6N8FWA8</accession>
<evidence type="ECO:0000313" key="3">
    <source>
        <dbReference type="EMBL" id="MUL37231.1"/>
    </source>
</evidence>
<keyword evidence="4" id="KW-1185">Reference proteome</keyword>
<gene>
    <name evidence="3" type="ORF">BWI75_13015</name>
</gene>
<proteinExistence type="inferred from homology"/>
<dbReference type="PANTHER" id="PTHR43000">
    <property type="entry name" value="DTDP-D-GLUCOSE 4,6-DEHYDRATASE-RELATED"/>
    <property type="match status" value="1"/>
</dbReference>
<dbReference type="Pfam" id="PF01370">
    <property type="entry name" value="Epimerase"/>
    <property type="match status" value="1"/>
</dbReference>
<dbReference type="InterPro" id="IPR036291">
    <property type="entry name" value="NAD(P)-bd_dom_sf"/>
</dbReference>
<dbReference type="RefSeq" id="WP_105220395.1">
    <property type="nucleotide sequence ID" value="NZ_CAWNSU010000059.1"/>
</dbReference>
<sequence>MKILVIGGTNFIGPSVVHRLHAIGHEVTIFHRGKTLAELPLGVKEIKGDRAQLPEMKSELQCLSPDVVLDMILYTEQDALTTMKTFKGIAQRVVAISSIDVYRAYNVLLGKESGIVPVPLTEDSPLRQQLYPFENMPQRALNAPADYDKILVEQVVMSDVELPGTVIRLPMVYGPKDPLHRLFPYLKRMDENRLAILLPENFAQWRGCYGYVENVAQAIALALISPQATGRIYHVADLQFSEAERLSHVGKAAGWQGKIISVPKHYLPADWNLPFNTEQDWFADTTRIRQELGYSEVISQEEALRQTIDWERSNPPQEMPQWTGLELLDYPTEDEILTRLP</sequence>
<feature type="domain" description="NAD-dependent epimerase/dehydratase" evidence="2">
    <location>
        <begin position="3"/>
        <end position="236"/>
    </location>
</feature>
<dbReference type="Proteomes" id="UP000441797">
    <property type="component" value="Unassembled WGS sequence"/>
</dbReference>
<reference evidence="3 4" key="1">
    <citation type="journal article" date="2019" name="Front. Microbiol.">
        <title>Genomic Features for Desiccation Tolerance and Sugar Biosynthesis in the Extremophile Gloeocapsopsis sp. UTEX B3054.</title>
        <authorList>
            <person name="Urrejola C."/>
            <person name="Alcorta J."/>
            <person name="Salas L."/>
            <person name="Vasquez M."/>
            <person name="Polz M.F."/>
            <person name="Vicuna R."/>
            <person name="Diez B."/>
        </authorList>
    </citation>
    <scope>NUCLEOTIDE SEQUENCE [LARGE SCALE GENOMIC DNA]</scope>
    <source>
        <strain evidence="3 4">1H9</strain>
    </source>
</reference>
<dbReference type="EMBL" id="NAPY01000018">
    <property type="protein sequence ID" value="MUL37231.1"/>
    <property type="molecule type" value="Genomic_DNA"/>
</dbReference>
<name>A0A6N8FWA8_9CHRO</name>
<comment type="caution">
    <text evidence="3">The sequence shown here is derived from an EMBL/GenBank/DDBJ whole genome shotgun (WGS) entry which is preliminary data.</text>
</comment>
<dbReference type="SUPFAM" id="SSF51735">
    <property type="entry name" value="NAD(P)-binding Rossmann-fold domains"/>
    <property type="match status" value="1"/>
</dbReference>
<dbReference type="OrthoDB" id="9809586at2"/>
<evidence type="ECO:0000313" key="4">
    <source>
        <dbReference type="Proteomes" id="UP000441797"/>
    </source>
</evidence>